<dbReference type="InParanoid" id="D8T3U6"/>
<accession>D8T3U6</accession>
<dbReference type="GO" id="GO:0004842">
    <property type="term" value="F:ubiquitin-protein transferase activity"/>
    <property type="evidence" value="ECO:0000318"/>
    <property type="project" value="GO_Central"/>
</dbReference>
<dbReference type="AlphaFoldDB" id="D8T3U6"/>
<name>D8T3U6_SELML</name>
<dbReference type="InterPro" id="IPR011043">
    <property type="entry name" value="Gal_Oxase/kelch_b-propeller"/>
</dbReference>
<dbReference type="GO" id="GO:0031146">
    <property type="term" value="P:SCF-dependent proteasomal ubiquitin-dependent protein catabolic process"/>
    <property type="evidence" value="ECO:0000318"/>
    <property type="project" value="GO_Central"/>
</dbReference>
<evidence type="ECO:0008006" key="3">
    <source>
        <dbReference type="Google" id="ProtNLM"/>
    </source>
</evidence>
<keyword evidence="2" id="KW-1185">Reference proteome</keyword>
<gene>
    <name evidence="1" type="ORF">SELMODRAFT_428742</name>
</gene>
<dbReference type="KEGG" id="smo:SELMODRAFT_428742"/>
<evidence type="ECO:0000313" key="1">
    <source>
        <dbReference type="EMBL" id="EFJ08662.1"/>
    </source>
</evidence>
<dbReference type="EMBL" id="GL377671">
    <property type="protein sequence ID" value="EFJ08662.1"/>
    <property type="molecule type" value="Genomic_DNA"/>
</dbReference>
<evidence type="ECO:0000313" key="2">
    <source>
        <dbReference type="Proteomes" id="UP000001514"/>
    </source>
</evidence>
<dbReference type="InterPro" id="IPR050796">
    <property type="entry name" value="SCF_F-box_component"/>
</dbReference>
<dbReference type="PANTHER" id="PTHR31672:SF2">
    <property type="entry name" value="F-BOX DOMAIN-CONTAINING PROTEIN"/>
    <property type="match status" value="1"/>
</dbReference>
<organism evidence="2">
    <name type="scientific">Selaginella moellendorffii</name>
    <name type="common">Spikemoss</name>
    <dbReference type="NCBI Taxonomy" id="88036"/>
    <lineage>
        <taxon>Eukaryota</taxon>
        <taxon>Viridiplantae</taxon>
        <taxon>Streptophyta</taxon>
        <taxon>Embryophyta</taxon>
        <taxon>Tracheophyta</taxon>
        <taxon>Lycopodiopsida</taxon>
        <taxon>Selaginellales</taxon>
        <taxon>Selaginellaceae</taxon>
        <taxon>Selaginella</taxon>
    </lineage>
</organism>
<protein>
    <recommendedName>
        <fullName evidence="3">F-box associated domain-containing protein</fullName>
    </recommendedName>
</protein>
<dbReference type="PANTHER" id="PTHR31672">
    <property type="entry name" value="BNACNNG10540D PROTEIN"/>
    <property type="match status" value="1"/>
</dbReference>
<dbReference type="HOGENOM" id="CLU_074943_0_0_1"/>
<reference evidence="1 2" key="1">
    <citation type="journal article" date="2011" name="Science">
        <title>The Selaginella genome identifies genetic changes associated with the evolution of vascular plants.</title>
        <authorList>
            <person name="Banks J.A."/>
            <person name="Nishiyama T."/>
            <person name="Hasebe M."/>
            <person name="Bowman J.L."/>
            <person name="Gribskov M."/>
            <person name="dePamphilis C."/>
            <person name="Albert V.A."/>
            <person name="Aono N."/>
            <person name="Aoyama T."/>
            <person name="Ambrose B.A."/>
            <person name="Ashton N.W."/>
            <person name="Axtell M.J."/>
            <person name="Barker E."/>
            <person name="Barker M.S."/>
            <person name="Bennetzen J.L."/>
            <person name="Bonawitz N.D."/>
            <person name="Chapple C."/>
            <person name="Cheng C."/>
            <person name="Correa L.G."/>
            <person name="Dacre M."/>
            <person name="DeBarry J."/>
            <person name="Dreyer I."/>
            <person name="Elias M."/>
            <person name="Engstrom E.M."/>
            <person name="Estelle M."/>
            <person name="Feng L."/>
            <person name="Finet C."/>
            <person name="Floyd S.K."/>
            <person name="Frommer W.B."/>
            <person name="Fujita T."/>
            <person name="Gramzow L."/>
            <person name="Gutensohn M."/>
            <person name="Harholt J."/>
            <person name="Hattori M."/>
            <person name="Heyl A."/>
            <person name="Hirai T."/>
            <person name="Hiwatashi Y."/>
            <person name="Ishikawa M."/>
            <person name="Iwata M."/>
            <person name="Karol K.G."/>
            <person name="Koehler B."/>
            <person name="Kolukisaoglu U."/>
            <person name="Kubo M."/>
            <person name="Kurata T."/>
            <person name="Lalonde S."/>
            <person name="Li K."/>
            <person name="Li Y."/>
            <person name="Litt A."/>
            <person name="Lyons E."/>
            <person name="Manning G."/>
            <person name="Maruyama T."/>
            <person name="Michael T.P."/>
            <person name="Mikami K."/>
            <person name="Miyazaki S."/>
            <person name="Morinaga S."/>
            <person name="Murata T."/>
            <person name="Mueller-Roeber B."/>
            <person name="Nelson D.R."/>
            <person name="Obara M."/>
            <person name="Oguri Y."/>
            <person name="Olmstead R.G."/>
            <person name="Onodera N."/>
            <person name="Petersen B.L."/>
            <person name="Pils B."/>
            <person name="Prigge M."/>
            <person name="Rensing S.A."/>
            <person name="Riano-Pachon D.M."/>
            <person name="Roberts A.W."/>
            <person name="Sato Y."/>
            <person name="Scheller H.V."/>
            <person name="Schulz B."/>
            <person name="Schulz C."/>
            <person name="Shakirov E.V."/>
            <person name="Shibagaki N."/>
            <person name="Shinohara N."/>
            <person name="Shippen D.E."/>
            <person name="Soerensen I."/>
            <person name="Sotooka R."/>
            <person name="Sugimoto N."/>
            <person name="Sugita M."/>
            <person name="Sumikawa N."/>
            <person name="Tanurdzic M."/>
            <person name="Theissen G."/>
            <person name="Ulvskov P."/>
            <person name="Wakazuki S."/>
            <person name="Weng J.K."/>
            <person name="Willats W.W."/>
            <person name="Wipf D."/>
            <person name="Wolf P.G."/>
            <person name="Yang L."/>
            <person name="Zimmer A.D."/>
            <person name="Zhu Q."/>
            <person name="Mitros T."/>
            <person name="Hellsten U."/>
            <person name="Loque D."/>
            <person name="Otillar R."/>
            <person name="Salamov A."/>
            <person name="Schmutz J."/>
            <person name="Shapiro H."/>
            <person name="Lindquist E."/>
            <person name="Lucas S."/>
            <person name="Rokhsar D."/>
            <person name="Grigoriev I.V."/>
        </authorList>
    </citation>
    <scope>NUCLEOTIDE SEQUENCE [LARGE SCALE GENOMIC DNA]</scope>
</reference>
<sequence length="331" mass="37016">MTSSFGHERCYAFGALGNRRELKLPPVQESFAFAKVVASAGGLVCLHCVPRVFVPPQALEYYFLVGNPLTWEWTEIPALQWKHTEEAATINDFAMFVDDGSGFFKLGVHHSGAAAMGHTGYVYDSATRVWSALGMLHFSQAHVKERTKKAELLNMNLGSNTPTFPGMDDFYYDLTTLGMYDIRRCEWSNGSIVRSLRFTTGLKRKFHCVLPQPGWCTSRLWEYNGQQYFASAWVYAGNYKGVNGFGVWRVDNNGSLVTVSVVPIISILKKGLYRCIFQVKTAADGNLVCFSEESPVVVYDLNANTWSQIPAELMDDYSGAVVYRPSLRAVT</sequence>
<dbReference type="Gramene" id="EFJ08662">
    <property type="protein sequence ID" value="EFJ08662"/>
    <property type="gene ID" value="SELMODRAFT_428742"/>
</dbReference>
<proteinExistence type="predicted"/>
<dbReference type="Proteomes" id="UP000001514">
    <property type="component" value="Unassembled WGS sequence"/>
</dbReference>
<dbReference type="SUPFAM" id="SSF50965">
    <property type="entry name" value="Galactose oxidase, central domain"/>
    <property type="match status" value="1"/>
</dbReference>